<dbReference type="Proteomes" id="UP000499080">
    <property type="component" value="Unassembled WGS sequence"/>
</dbReference>
<gene>
    <name evidence="1" type="ORF">AVEN_104333_1</name>
</gene>
<reference evidence="1 2" key="1">
    <citation type="journal article" date="2019" name="Sci. Rep.">
        <title>Orb-weaving spider Araneus ventricosus genome elucidates the spidroin gene catalogue.</title>
        <authorList>
            <person name="Kono N."/>
            <person name="Nakamura H."/>
            <person name="Ohtoshi R."/>
            <person name="Moran D.A.P."/>
            <person name="Shinohara A."/>
            <person name="Yoshida Y."/>
            <person name="Fujiwara M."/>
            <person name="Mori M."/>
            <person name="Tomita M."/>
            <person name="Arakawa K."/>
        </authorList>
    </citation>
    <scope>NUCLEOTIDE SEQUENCE [LARGE SCALE GENOMIC DNA]</scope>
</reference>
<dbReference type="AlphaFoldDB" id="A0A4Y2BWF8"/>
<evidence type="ECO:0000313" key="2">
    <source>
        <dbReference type="Proteomes" id="UP000499080"/>
    </source>
</evidence>
<dbReference type="EMBL" id="BGPR01000117">
    <property type="protein sequence ID" value="GBL96099.1"/>
    <property type="molecule type" value="Genomic_DNA"/>
</dbReference>
<evidence type="ECO:0000313" key="1">
    <source>
        <dbReference type="EMBL" id="GBL96099.1"/>
    </source>
</evidence>
<comment type="caution">
    <text evidence="1">The sequence shown here is derived from an EMBL/GenBank/DDBJ whole genome shotgun (WGS) entry which is preliminary data.</text>
</comment>
<dbReference type="OrthoDB" id="6420121at2759"/>
<accession>A0A4Y2BWF8</accession>
<protein>
    <submittedName>
        <fullName evidence="1">Uncharacterized protein</fullName>
    </submittedName>
</protein>
<proteinExistence type="predicted"/>
<organism evidence="1 2">
    <name type="scientific">Araneus ventricosus</name>
    <name type="common">Orbweaver spider</name>
    <name type="synonym">Epeira ventricosa</name>
    <dbReference type="NCBI Taxonomy" id="182803"/>
    <lineage>
        <taxon>Eukaryota</taxon>
        <taxon>Metazoa</taxon>
        <taxon>Ecdysozoa</taxon>
        <taxon>Arthropoda</taxon>
        <taxon>Chelicerata</taxon>
        <taxon>Arachnida</taxon>
        <taxon>Araneae</taxon>
        <taxon>Araneomorphae</taxon>
        <taxon>Entelegynae</taxon>
        <taxon>Araneoidea</taxon>
        <taxon>Araneidae</taxon>
        <taxon>Araneus</taxon>
    </lineage>
</organism>
<sequence>MGAGVSFRDPVPMRICVSGEKASPARTITLNYGPSIYSRSIGWQLPFPTGPTRFADSPDSRITKRVIAECLRASSNCIGKCNLDSNFLAR</sequence>
<name>A0A4Y2BWF8_ARAVE</name>
<keyword evidence="2" id="KW-1185">Reference proteome</keyword>